<proteinExistence type="inferred from homology"/>
<accession>A0ABW0TRF7</accession>
<dbReference type="InterPro" id="IPR018076">
    <property type="entry name" value="T2SS_GspF_dom"/>
</dbReference>
<evidence type="ECO:0000256" key="4">
    <source>
        <dbReference type="ARBA" id="ARBA00022692"/>
    </source>
</evidence>
<keyword evidence="6 7" id="KW-0472">Membrane</keyword>
<organism evidence="9 10">
    <name type="scientific">Sporosarcina soli</name>
    <dbReference type="NCBI Taxonomy" id="334736"/>
    <lineage>
        <taxon>Bacteria</taxon>
        <taxon>Bacillati</taxon>
        <taxon>Bacillota</taxon>
        <taxon>Bacilli</taxon>
        <taxon>Bacillales</taxon>
        <taxon>Caryophanaceae</taxon>
        <taxon>Sporosarcina</taxon>
    </lineage>
</organism>
<dbReference type="InterPro" id="IPR042094">
    <property type="entry name" value="T2SS_GspF_sf"/>
</dbReference>
<dbReference type="Gene3D" id="1.20.81.30">
    <property type="entry name" value="Type II secretion system (T2SS), domain F"/>
    <property type="match status" value="2"/>
</dbReference>
<comment type="caution">
    <text evidence="9">The sequence shown here is derived from an EMBL/GenBank/DDBJ whole genome shotgun (WGS) entry which is preliminary data.</text>
</comment>
<comment type="subcellular location">
    <subcellularLocation>
        <location evidence="1">Cell membrane</location>
        <topology evidence="1">Multi-pass membrane protein</topology>
    </subcellularLocation>
</comment>
<evidence type="ECO:0000256" key="5">
    <source>
        <dbReference type="ARBA" id="ARBA00022989"/>
    </source>
</evidence>
<dbReference type="PRINTS" id="PR00812">
    <property type="entry name" value="BCTERIALGSPF"/>
</dbReference>
<reference evidence="10" key="1">
    <citation type="journal article" date="2019" name="Int. J. Syst. Evol. Microbiol.">
        <title>The Global Catalogue of Microorganisms (GCM) 10K type strain sequencing project: providing services to taxonomists for standard genome sequencing and annotation.</title>
        <authorList>
            <consortium name="The Broad Institute Genomics Platform"/>
            <consortium name="The Broad Institute Genome Sequencing Center for Infectious Disease"/>
            <person name="Wu L."/>
            <person name="Ma J."/>
        </authorList>
    </citation>
    <scope>NUCLEOTIDE SEQUENCE [LARGE SCALE GENOMIC DNA]</scope>
    <source>
        <strain evidence="10">CGMCC 4.1434</strain>
    </source>
</reference>
<dbReference type="InterPro" id="IPR047692">
    <property type="entry name" value="T4P_ComGB"/>
</dbReference>
<evidence type="ECO:0000313" key="9">
    <source>
        <dbReference type="EMBL" id="MFC5590999.1"/>
    </source>
</evidence>
<keyword evidence="3" id="KW-1003">Cell membrane</keyword>
<dbReference type="Pfam" id="PF00482">
    <property type="entry name" value="T2SSF"/>
    <property type="match status" value="2"/>
</dbReference>
<evidence type="ECO:0000256" key="2">
    <source>
        <dbReference type="ARBA" id="ARBA00005745"/>
    </source>
</evidence>
<keyword evidence="5 7" id="KW-1133">Transmembrane helix</keyword>
<comment type="similarity">
    <text evidence="2">Belongs to the GSP F family.</text>
</comment>
<dbReference type="InterPro" id="IPR003004">
    <property type="entry name" value="GspF/PilC"/>
</dbReference>
<feature type="transmembrane region" description="Helical" evidence="7">
    <location>
        <begin position="324"/>
        <end position="348"/>
    </location>
</feature>
<dbReference type="NCBIfam" id="NF041012">
    <property type="entry name" value="T4P_ComGB"/>
    <property type="match status" value="1"/>
</dbReference>
<feature type="domain" description="Type II secretion system protein GspF" evidence="8">
    <location>
        <begin position="22"/>
        <end position="142"/>
    </location>
</feature>
<feature type="domain" description="Type II secretion system protein GspF" evidence="8">
    <location>
        <begin position="221"/>
        <end position="343"/>
    </location>
</feature>
<keyword evidence="10" id="KW-1185">Reference proteome</keyword>
<evidence type="ECO:0000313" key="10">
    <source>
        <dbReference type="Proteomes" id="UP001596109"/>
    </source>
</evidence>
<dbReference type="Proteomes" id="UP001596109">
    <property type="component" value="Unassembled WGS sequence"/>
</dbReference>
<evidence type="ECO:0000259" key="8">
    <source>
        <dbReference type="Pfam" id="PF00482"/>
    </source>
</evidence>
<dbReference type="PANTHER" id="PTHR30012">
    <property type="entry name" value="GENERAL SECRETION PATHWAY PROTEIN"/>
    <property type="match status" value="1"/>
</dbReference>
<feature type="transmembrane region" description="Helical" evidence="7">
    <location>
        <begin position="118"/>
        <end position="140"/>
    </location>
</feature>
<dbReference type="EMBL" id="JBHSNO010000015">
    <property type="protein sequence ID" value="MFC5590999.1"/>
    <property type="molecule type" value="Genomic_DNA"/>
</dbReference>
<evidence type="ECO:0000256" key="3">
    <source>
        <dbReference type="ARBA" id="ARBA00022475"/>
    </source>
</evidence>
<evidence type="ECO:0000256" key="7">
    <source>
        <dbReference type="SAM" id="Phobius"/>
    </source>
</evidence>
<sequence>MNSLFRKFYERKTSTLQNKPVFLERLAELLQEGYTFNEGMTLLLPHHINKFKQVLMAVEDDLKSGFGVTAILRRLGFSAQSLLPVAIAEVDGQLVRALEGMADRLKKKEGKQKKLKKLLIYPTILFLFILTLLLAFRSFFLPHMEMLTASRMESTTGFAKMLPALVTKIPDFSLAVTFFIVCTFVIGNLVFKKLKPAQKIRLLLLMPVIRTMYTLRITRDFSGELGSLLDSGLSMQNALAVLMDQQVDGVLTEIAGNVKTHVVFGEPFHIATQLTVGLTEQLSAFAKHGEDSGHLAKELLIYSRHLEQTIDEKLNKGLAMLQPMLFGIIAVCILAAYLALLLPVYGLMDNL</sequence>
<evidence type="ECO:0000256" key="1">
    <source>
        <dbReference type="ARBA" id="ARBA00004651"/>
    </source>
</evidence>
<gene>
    <name evidence="9" type="primary">comGB</name>
    <name evidence="9" type="ORF">ACFPRA_19145</name>
</gene>
<evidence type="ECO:0000256" key="6">
    <source>
        <dbReference type="ARBA" id="ARBA00023136"/>
    </source>
</evidence>
<name>A0ABW0TRF7_9BACL</name>
<dbReference type="PANTHER" id="PTHR30012:SF0">
    <property type="entry name" value="TYPE II SECRETION SYSTEM PROTEIN F-RELATED"/>
    <property type="match status" value="1"/>
</dbReference>
<feature type="transmembrane region" description="Helical" evidence="7">
    <location>
        <begin position="172"/>
        <end position="191"/>
    </location>
</feature>
<dbReference type="RefSeq" id="WP_381438233.1">
    <property type="nucleotide sequence ID" value="NZ_JBHSNO010000015.1"/>
</dbReference>
<keyword evidence="4 7" id="KW-0812">Transmembrane</keyword>
<protein>
    <submittedName>
        <fullName evidence="9">Competence type IV pilus assembly protein ComGB</fullName>
    </submittedName>
</protein>